<keyword evidence="2" id="KW-1185">Reference proteome</keyword>
<protein>
    <submittedName>
        <fullName evidence="1">Uncharacterized protein</fullName>
    </submittedName>
</protein>
<dbReference type="Proteomes" id="UP000613580">
    <property type="component" value="Unassembled WGS sequence"/>
</dbReference>
<organism evidence="1 2">
    <name type="scientific">Mycena chlorophos</name>
    <name type="common">Agaric fungus</name>
    <name type="synonym">Agaricus chlorophos</name>
    <dbReference type="NCBI Taxonomy" id="658473"/>
    <lineage>
        <taxon>Eukaryota</taxon>
        <taxon>Fungi</taxon>
        <taxon>Dikarya</taxon>
        <taxon>Basidiomycota</taxon>
        <taxon>Agaricomycotina</taxon>
        <taxon>Agaricomycetes</taxon>
        <taxon>Agaricomycetidae</taxon>
        <taxon>Agaricales</taxon>
        <taxon>Marasmiineae</taxon>
        <taxon>Mycenaceae</taxon>
        <taxon>Mycena</taxon>
    </lineage>
</organism>
<dbReference type="AlphaFoldDB" id="A0A8H6WFI4"/>
<comment type="caution">
    <text evidence="1">The sequence shown here is derived from an EMBL/GenBank/DDBJ whole genome shotgun (WGS) entry which is preliminary data.</text>
</comment>
<evidence type="ECO:0000313" key="2">
    <source>
        <dbReference type="Proteomes" id="UP000613580"/>
    </source>
</evidence>
<evidence type="ECO:0000313" key="1">
    <source>
        <dbReference type="EMBL" id="KAF7316814.1"/>
    </source>
</evidence>
<sequence>MLLARATRPCRKLHNRRSISYPAQIRAFPFKFSPVDAVARAMSPEFMAVATTMPPRINNLWERNKTPDMISAVWFPAWLVDAEFEISVTFKAPARPVEGSVTAVLLNSYFPGHTMDKISTASFLSEFALEEAVPFSKDLKQQFGTDVVCLPFKTSPLAILDAMKRAGESPVDDVFRVDPSTLRTNLVAAYPILIPLYLMRFQSEFGGEMVSRTVIVEAHSELDDARVSIERLQLSTNKPVGADASTFDTVQALAIRKTMGIIENRTENVSGQHTADFWYPNQGPSPFANLAALTLPPEWIQAMGDQTMVVPDAGRWLDQNITAELVQQTVLPKENDMDDPRIRPFTNEEVSAVRSFFEIGAERATSYATAAASFVWCSLVGSWADALDEPGFYSTSRGGIADTARVGSEL</sequence>
<dbReference type="EMBL" id="JACAZE010000005">
    <property type="protein sequence ID" value="KAF7316814.1"/>
    <property type="molecule type" value="Genomic_DNA"/>
</dbReference>
<name>A0A8H6WFI4_MYCCL</name>
<gene>
    <name evidence="1" type="ORF">HMN09_00414500</name>
</gene>
<accession>A0A8H6WFI4</accession>
<proteinExistence type="predicted"/>
<reference evidence="1" key="1">
    <citation type="submission" date="2020-05" db="EMBL/GenBank/DDBJ databases">
        <title>Mycena genomes resolve the evolution of fungal bioluminescence.</title>
        <authorList>
            <person name="Tsai I.J."/>
        </authorList>
    </citation>
    <scope>NUCLEOTIDE SEQUENCE</scope>
    <source>
        <strain evidence="1">110903Hualien_Pintung</strain>
    </source>
</reference>
<dbReference type="OrthoDB" id="2349883at2759"/>